<dbReference type="OrthoDB" id="414075at2759"/>
<dbReference type="AlphaFoldDB" id="A0A7I4Y9L2"/>
<dbReference type="GO" id="GO:0015030">
    <property type="term" value="C:Cajal body"/>
    <property type="evidence" value="ECO:0007669"/>
    <property type="project" value="TreeGrafter"/>
</dbReference>
<dbReference type="Gene3D" id="3.30.420.10">
    <property type="entry name" value="Ribonuclease H-like superfamily/Ribonuclease H"/>
    <property type="match status" value="1"/>
</dbReference>
<feature type="domain" description="C3H1-type" evidence="3">
    <location>
        <begin position="291"/>
        <end position="321"/>
    </location>
</feature>
<dbReference type="GO" id="GO:0000175">
    <property type="term" value="F:3'-5'-RNA exonuclease activity"/>
    <property type="evidence" value="ECO:0007669"/>
    <property type="project" value="TreeGrafter"/>
</dbReference>
<keyword evidence="2" id="KW-0862">Zinc</keyword>
<evidence type="ECO:0000259" key="3">
    <source>
        <dbReference type="PROSITE" id="PS50103"/>
    </source>
</evidence>
<keyword evidence="2" id="KW-0479">Metal-binding</keyword>
<dbReference type="InterPro" id="IPR051181">
    <property type="entry name" value="CAF1_poly(A)_ribonucleases"/>
</dbReference>
<keyword evidence="4" id="KW-1185">Reference proteome</keyword>
<feature type="zinc finger region" description="C3H1-type" evidence="2">
    <location>
        <begin position="291"/>
        <end position="321"/>
    </location>
</feature>
<protein>
    <submittedName>
        <fullName evidence="5">C3H1-type domain-containing protein</fullName>
    </submittedName>
</protein>
<dbReference type="Proteomes" id="UP000025227">
    <property type="component" value="Unplaced"/>
</dbReference>
<dbReference type="InterPro" id="IPR012337">
    <property type="entry name" value="RNaseH-like_sf"/>
</dbReference>
<dbReference type="InterPro" id="IPR006941">
    <property type="entry name" value="RNase_CAF1"/>
</dbReference>
<dbReference type="Pfam" id="PF04857">
    <property type="entry name" value="CAF1"/>
    <property type="match status" value="2"/>
</dbReference>
<dbReference type="GO" id="GO:0008270">
    <property type="term" value="F:zinc ion binding"/>
    <property type="evidence" value="ECO:0007669"/>
    <property type="project" value="UniProtKB-KW"/>
</dbReference>
<reference evidence="5" key="1">
    <citation type="submission" date="2020-12" db="UniProtKB">
        <authorList>
            <consortium name="WormBaseParasite"/>
        </authorList>
    </citation>
    <scope>IDENTIFICATION</scope>
    <source>
        <strain evidence="5">MHco3</strain>
    </source>
</reference>
<dbReference type="PROSITE" id="PS50103">
    <property type="entry name" value="ZF_C3H1"/>
    <property type="match status" value="1"/>
</dbReference>
<evidence type="ECO:0000256" key="1">
    <source>
        <dbReference type="ARBA" id="ARBA00008372"/>
    </source>
</evidence>
<evidence type="ECO:0000313" key="4">
    <source>
        <dbReference type="Proteomes" id="UP000025227"/>
    </source>
</evidence>
<dbReference type="InterPro" id="IPR000571">
    <property type="entry name" value="Znf_CCCH"/>
</dbReference>
<comment type="similarity">
    <text evidence="1">Belongs to the CAF1 family.</text>
</comment>
<dbReference type="InterPro" id="IPR036397">
    <property type="entry name" value="RNaseH_sf"/>
</dbReference>
<sequence>MVSCEQSRQMNKLSAARLDQIQVIEICRTNFDQIWPYLLVSLKQADFIAVDLELSGLGSREASWAKNVGDRYTALKEAAKTRGVLSLGLAFFKKTGQKESKRQLKFSCQVFNILSLCSEPFTVEPEALEFLGKHSFDFNRWIDIGVRYYPSTVSKACRLRSLMKELLSRGTTMILHNGLVDLVFLYHHFYSPLPESYGEFCNALADLFPPESPVCDTKFLAEYQTRMTASFLEYVFRKCQGDNVRESLELRWHLKIIFDDTASMMAPLREACETVDCRLPMDFPNHPLPYDLPEKVCEQFSSHGFCRKQRQGQCSLLHDVDFAIDLEQVRQERNRKKRKRRFDYLKPDSMLHKEKLEEEKKEASRERVSVEDLKNRPRIAVTGCHRAGVDAFMTGYAALFQSRLNICREGKFDNEHVNRVPLSGKQEPLFIHSTQFAGRCSKHENRFADIQAARSRNSAEATTSHT</sequence>
<proteinExistence type="inferred from homology"/>
<dbReference type="PANTHER" id="PTHR15092:SF37">
    <property type="entry name" value="TARGET OF EGR1 PROTEIN 1"/>
    <property type="match status" value="1"/>
</dbReference>
<evidence type="ECO:0000313" key="5">
    <source>
        <dbReference type="WBParaSite" id="HCON_00063850-00001"/>
    </source>
</evidence>
<name>A0A7I4Y9L2_HAECO</name>
<dbReference type="GO" id="GO:0017069">
    <property type="term" value="F:snRNA binding"/>
    <property type="evidence" value="ECO:0007669"/>
    <property type="project" value="TreeGrafter"/>
</dbReference>
<keyword evidence="2" id="KW-0863">Zinc-finger</keyword>
<accession>A0A7I4Y9L2</accession>
<dbReference type="SUPFAM" id="SSF53098">
    <property type="entry name" value="Ribonuclease H-like"/>
    <property type="match status" value="1"/>
</dbReference>
<evidence type="ECO:0000256" key="2">
    <source>
        <dbReference type="PROSITE-ProRule" id="PRU00723"/>
    </source>
</evidence>
<organism evidence="4 5">
    <name type="scientific">Haemonchus contortus</name>
    <name type="common">Barber pole worm</name>
    <dbReference type="NCBI Taxonomy" id="6289"/>
    <lineage>
        <taxon>Eukaryota</taxon>
        <taxon>Metazoa</taxon>
        <taxon>Ecdysozoa</taxon>
        <taxon>Nematoda</taxon>
        <taxon>Chromadorea</taxon>
        <taxon>Rhabditida</taxon>
        <taxon>Rhabditina</taxon>
        <taxon>Rhabditomorpha</taxon>
        <taxon>Strongyloidea</taxon>
        <taxon>Trichostrongylidae</taxon>
        <taxon>Haemonchus</taxon>
    </lineage>
</organism>
<dbReference type="PANTHER" id="PTHR15092">
    <property type="entry name" value="POLY A -SPECIFIC RIBONUCLEASE/TARGET OF EGR1, MEMBER 1"/>
    <property type="match status" value="1"/>
</dbReference>
<dbReference type="OMA" id="PDICKNF"/>
<dbReference type="GO" id="GO:0034472">
    <property type="term" value="P:snRNA 3'-end processing"/>
    <property type="evidence" value="ECO:0007669"/>
    <property type="project" value="TreeGrafter"/>
</dbReference>
<dbReference type="WBParaSite" id="HCON_00063850-00001">
    <property type="protein sequence ID" value="HCON_00063850-00001"/>
    <property type="gene ID" value="HCON_00063850"/>
</dbReference>